<feature type="domain" description="HEPN AbiJ-N-terminal" evidence="1">
    <location>
        <begin position="2"/>
        <end position="128"/>
    </location>
</feature>
<dbReference type="InterPro" id="IPR049503">
    <property type="entry name" value="AbiJ_NTD4"/>
</dbReference>
<evidence type="ECO:0000259" key="1">
    <source>
        <dbReference type="Pfam" id="PF18863"/>
    </source>
</evidence>
<feature type="non-terminal residue" evidence="2">
    <location>
        <position position="128"/>
    </location>
</feature>
<dbReference type="EMBL" id="JBHSSI010000094">
    <property type="protein sequence ID" value="MFC6261942.1"/>
    <property type="molecule type" value="Genomic_DNA"/>
</dbReference>
<proteinExistence type="predicted"/>
<evidence type="ECO:0000313" key="2">
    <source>
        <dbReference type="EMBL" id="MFC6261942.1"/>
    </source>
</evidence>
<sequence>MGFVKVDDVIQKDKMNETLRNDIFNYGAHILFDKQHSNLQQNYQGTHYEMLKQLWVNFFHISISSLTDEMAMAGDNPNEVLHNHYDDLQFYEVYDFLEYVIQIWGRSSESVKTINQLLSTNHSAYRFI</sequence>
<evidence type="ECO:0000313" key="3">
    <source>
        <dbReference type="Proteomes" id="UP001596283"/>
    </source>
</evidence>
<organism evidence="2 3">
    <name type="scientific">Levilactobacillus fujinensis</name>
    <dbReference type="NCBI Taxonomy" id="2486024"/>
    <lineage>
        <taxon>Bacteria</taxon>
        <taxon>Bacillati</taxon>
        <taxon>Bacillota</taxon>
        <taxon>Bacilli</taxon>
        <taxon>Lactobacillales</taxon>
        <taxon>Lactobacillaceae</taxon>
        <taxon>Levilactobacillus</taxon>
    </lineage>
</organism>
<comment type="caution">
    <text evidence="2">The sequence shown here is derived from an EMBL/GenBank/DDBJ whole genome shotgun (WGS) entry which is preliminary data.</text>
</comment>
<reference evidence="3" key="1">
    <citation type="journal article" date="2019" name="Int. J. Syst. Evol. Microbiol.">
        <title>The Global Catalogue of Microorganisms (GCM) 10K type strain sequencing project: providing services to taxonomists for standard genome sequencing and annotation.</title>
        <authorList>
            <consortium name="The Broad Institute Genomics Platform"/>
            <consortium name="The Broad Institute Genome Sequencing Center for Infectious Disease"/>
            <person name="Wu L."/>
            <person name="Ma J."/>
        </authorList>
    </citation>
    <scope>NUCLEOTIDE SEQUENCE [LARGE SCALE GENOMIC DNA]</scope>
    <source>
        <strain evidence="3">CCM 8908</strain>
    </source>
</reference>
<name>A0ABW1TK29_9LACO</name>
<dbReference type="Proteomes" id="UP001596283">
    <property type="component" value="Unassembled WGS sequence"/>
</dbReference>
<dbReference type="Pfam" id="PF18863">
    <property type="entry name" value="AbiJ_NTD4"/>
    <property type="match status" value="1"/>
</dbReference>
<gene>
    <name evidence="2" type="ORF">ACFP1C_13520</name>
</gene>
<keyword evidence="3" id="KW-1185">Reference proteome</keyword>
<accession>A0ABW1TK29</accession>
<protein>
    <submittedName>
        <fullName evidence="2">AbiJ-NTD4 domain-containing protein</fullName>
    </submittedName>
</protein>